<evidence type="ECO:0000313" key="3">
    <source>
        <dbReference type="Proteomes" id="UP001595704"/>
    </source>
</evidence>
<proteinExistence type="predicted"/>
<evidence type="ECO:0000256" key="1">
    <source>
        <dbReference type="SAM" id="MobiDB-lite"/>
    </source>
</evidence>
<sequence>METSYGFSSEAAEGDRRRAEVHNPRHGEGSSGEGAGSQTGQPRNNGDGGSRSAEKTGRQQNHGGAGYSDESASAQDHDHGGKNHGYQGDRAEAKGRRSEITCPKACSARNRNPNASRQKAGGQKTRGPSGRLPGALNQPARSRLRLAGRIQYRRAVRPAPSGRTAAN</sequence>
<dbReference type="Proteomes" id="UP001595704">
    <property type="component" value="Unassembled WGS sequence"/>
</dbReference>
<name>A0ABV7UHJ2_9HYPH</name>
<keyword evidence="3" id="KW-1185">Reference proteome</keyword>
<organism evidence="2 3">
    <name type="scientific">Camelimonas fluminis</name>
    <dbReference type="NCBI Taxonomy" id="1576911"/>
    <lineage>
        <taxon>Bacteria</taxon>
        <taxon>Pseudomonadati</taxon>
        <taxon>Pseudomonadota</taxon>
        <taxon>Alphaproteobacteria</taxon>
        <taxon>Hyphomicrobiales</taxon>
        <taxon>Chelatococcaceae</taxon>
        <taxon>Camelimonas</taxon>
    </lineage>
</organism>
<feature type="region of interest" description="Disordered" evidence="1">
    <location>
        <begin position="1"/>
        <end position="139"/>
    </location>
</feature>
<dbReference type="RefSeq" id="WP_191320557.1">
    <property type="nucleotide sequence ID" value="NZ_BNCG01000019.1"/>
</dbReference>
<accession>A0ABV7UHJ2</accession>
<comment type="caution">
    <text evidence="2">The sequence shown here is derived from an EMBL/GenBank/DDBJ whole genome shotgun (WGS) entry which is preliminary data.</text>
</comment>
<evidence type="ECO:0000313" key="2">
    <source>
        <dbReference type="EMBL" id="MFC3637622.1"/>
    </source>
</evidence>
<reference evidence="3" key="1">
    <citation type="journal article" date="2019" name="Int. J. Syst. Evol. Microbiol.">
        <title>The Global Catalogue of Microorganisms (GCM) 10K type strain sequencing project: providing services to taxonomists for standard genome sequencing and annotation.</title>
        <authorList>
            <consortium name="The Broad Institute Genomics Platform"/>
            <consortium name="The Broad Institute Genome Sequencing Center for Infectious Disease"/>
            <person name="Wu L."/>
            <person name="Ma J."/>
        </authorList>
    </citation>
    <scope>NUCLEOTIDE SEQUENCE [LARGE SCALE GENOMIC DNA]</scope>
    <source>
        <strain evidence="3">KCTC 42282</strain>
    </source>
</reference>
<gene>
    <name evidence="2" type="ORF">ACFONL_09570</name>
</gene>
<feature type="compositionally biased region" description="Basic and acidic residues" evidence="1">
    <location>
        <begin position="75"/>
        <end position="99"/>
    </location>
</feature>
<dbReference type="EMBL" id="JBHRYC010000040">
    <property type="protein sequence ID" value="MFC3637622.1"/>
    <property type="molecule type" value="Genomic_DNA"/>
</dbReference>
<feature type="compositionally biased region" description="Basic and acidic residues" evidence="1">
    <location>
        <begin position="13"/>
        <end position="28"/>
    </location>
</feature>
<protein>
    <submittedName>
        <fullName evidence="2">Uncharacterized protein</fullName>
    </submittedName>
</protein>